<comment type="caution">
    <text evidence="6">The sequence shown here is derived from an EMBL/GenBank/DDBJ whole genome shotgun (WGS) entry which is preliminary data.</text>
</comment>
<dbReference type="Gene3D" id="1.20.58.380">
    <property type="entry name" value="Flagellar protein flit"/>
    <property type="match status" value="1"/>
</dbReference>
<keyword evidence="3" id="KW-1005">Bacterial flagellum biogenesis</keyword>
<name>A0A656Z9U7_9PROT</name>
<dbReference type="InterPro" id="IPR008622">
    <property type="entry name" value="FliT"/>
</dbReference>
<keyword evidence="7" id="KW-1185">Reference proteome</keyword>
<evidence type="ECO:0000256" key="1">
    <source>
        <dbReference type="ARBA" id="ARBA00004514"/>
    </source>
</evidence>
<evidence type="ECO:0000256" key="3">
    <source>
        <dbReference type="ARBA" id="ARBA00022795"/>
    </source>
</evidence>
<dbReference type="Pfam" id="PF05400">
    <property type="entry name" value="FliT"/>
    <property type="match status" value="1"/>
</dbReference>
<gene>
    <name evidence="6" type="ORF">ACY05_01795</name>
</gene>
<dbReference type="AlphaFoldDB" id="A0A656Z9U7"/>
<evidence type="ECO:0000313" key="6">
    <source>
        <dbReference type="EMBL" id="KYC29295.1"/>
    </source>
</evidence>
<organism evidence="6 7">
    <name type="scientific">Sterolibacterium denitrificans</name>
    <dbReference type="NCBI Taxonomy" id="157592"/>
    <lineage>
        <taxon>Bacteria</taxon>
        <taxon>Pseudomonadati</taxon>
        <taxon>Pseudomonadota</taxon>
        <taxon>Betaproteobacteria</taxon>
        <taxon>Nitrosomonadales</taxon>
        <taxon>Sterolibacteriaceae</taxon>
        <taxon>Sterolibacterium</taxon>
    </lineage>
</organism>
<sequence>MPTSPISLYEEMNALSSRMAAAARIQDWETLKMLARSVAVLRNALPDGDSQLTEAELQQKTVLIQRILDDDAEIRRHTEPWMERVCDFLNPPPRRSKHAQRQARAC</sequence>
<dbReference type="Proteomes" id="UP000243416">
    <property type="component" value="Unassembled WGS sequence"/>
</dbReference>
<dbReference type="OrthoDB" id="8527993at2"/>
<evidence type="ECO:0000256" key="4">
    <source>
        <dbReference type="ARBA" id="ARBA00023186"/>
    </source>
</evidence>
<dbReference type="GO" id="GO:0044781">
    <property type="term" value="P:bacterial-type flagellum organization"/>
    <property type="evidence" value="ECO:0007669"/>
    <property type="project" value="UniProtKB-KW"/>
</dbReference>
<evidence type="ECO:0000256" key="5">
    <source>
        <dbReference type="ARBA" id="ARBA00093797"/>
    </source>
</evidence>
<proteinExistence type="predicted"/>
<protein>
    <recommendedName>
        <fullName evidence="5">Flagellar protein FliT</fullName>
    </recommendedName>
</protein>
<evidence type="ECO:0000256" key="2">
    <source>
        <dbReference type="ARBA" id="ARBA00022490"/>
    </source>
</evidence>
<dbReference type="EMBL" id="LFZK01000001">
    <property type="protein sequence ID" value="KYC29295.1"/>
    <property type="molecule type" value="Genomic_DNA"/>
</dbReference>
<keyword evidence="4" id="KW-0143">Chaperone</keyword>
<dbReference type="RefSeq" id="WP_067169974.1">
    <property type="nucleotide sequence ID" value="NZ_LFZK01000001.1"/>
</dbReference>
<keyword evidence="2" id="KW-0963">Cytoplasm</keyword>
<reference evidence="6 7" key="1">
    <citation type="journal article" date="2016" name="ISME J.">
        <title>Integrated multi-omics analyses reveal the biochemical mechanisms and phylogenetic relevance of anaerobic androgen biodegradation in the environment.</title>
        <authorList>
            <person name="Yang F.C."/>
            <person name="Chen Y.L."/>
            <person name="Tang S.L."/>
            <person name="Yu C.P."/>
            <person name="Wang P.H."/>
            <person name="Ismail W."/>
            <person name="Wang C.H."/>
            <person name="Ding J.Y."/>
            <person name="Yang C.Y."/>
            <person name="Yang C.Y."/>
            <person name="Chiang Y.R."/>
        </authorList>
    </citation>
    <scope>NUCLEOTIDE SEQUENCE [LARGE SCALE GENOMIC DNA]</scope>
    <source>
        <strain evidence="6 7">DSM 13999</strain>
    </source>
</reference>
<accession>A0A656Z9U7</accession>
<comment type="subcellular location">
    <subcellularLocation>
        <location evidence="1">Cytoplasm</location>
        <location evidence="1">Cytosol</location>
    </subcellularLocation>
</comment>
<evidence type="ECO:0000313" key="7">
    <source>
        <dbReference type="Proteomes" id="UP000243416"/>
    </source>
</evidence>